<accession>A0A2U1SRW1</accession>
<dbReference type="RefSeq" id="WP_108916832.1">
    <property type="nucleotide sequence ID" value="NZ_BGJY01000003.1"/>
</dbReference>
<dbReference type="EMBL" id="PUIV01000009">
    <property type="protein sequence ID" value="PWB94340.1"/>
    <property type="molecule type" value="Genomic_DNA"/>
</dbReference>
<dbReference type="Proteomes" id="UP000245137">
    <property type="component" value="Unassembled WGS sequence"/>
</dbReference>
<evidence type="ECO:0000313" key="6">
    <source>
        <dbReference type="EMBL" id="PWB94340.1"/>
    </source>
</evidence>
<protein>
    <recommendedName>
        <fullName evidence="3">Flagellin</fullName>
    </recommendedName>
</protein>
<keyword evidence="6" id="KW-0282">Flagellum</keyword>
<dbReference type="EMBL" id="VJMF01000024">
    <property type="protein sequence ID" value="TRL36054.1"/>
    <property type="molecule type" value="Genomic_DNA"/>
</dbReference>
<comment type="function">
    <text evidence="3">Flagellin is the subunit protein which polymerizes to form the filaments of bacterial flagella.</text>
</comment>
<dbReference type="OrthoDB" id="8328560at2"/>
<dbReference type="Proteomes" id="UP000316781">
    <property type="component" value="Unassembled WGS sequence"/>
</dbReference>
<dbReference type="InterPro" id="IPR046358">
    <property type="entry name" value="Flagellin_C"/>
</dbReference>
<reference evidence="7 9" key="3">
    <citation type="submission" date="2019-07" db="EMBL/GenBank/DDBJ databases">
        <title>Ln-dependent methylotrophs.</title>
        <authorList>
            <person name="Tani A."/>
        </authorList>
    </citation>
    <scope>NUCLEOTIDE SEQUENCE [LARGE SCALE GENOMIC DNA]</scope>
    <source>
        <strain evidence="7 9">SM89A</strain>
    </source>
</reference>
<evidence type="ECO:0000313" key="9">
    <source>
        <dbReference type="Proteomes" id="UP000316781"/>
    </source>
</evidence>
<keyword evidence="8" id="KW-1185">Reference proteome</keyword>
<comment type="subcellular location">
    <subcellularLocation>
        <location evidence="3">Secreted</location>
    </subcellularLocation>
    <subcellularLocation>
        <location evidence="3">Bacterial flagellum</location>
    </subcellularLocation>
</comment>
<keyword evidence="6" id="KW-0969">Cilium</keyword>
<dbReference type="PANTHER" id="PTHR42792:SF2">
    <property type="entry name" value="FLAGELLIN"/>
    <property type="match status" value="1"/>
</dbReference>
<keyword evidence="3" id="KW-0964">Secreted</keyword>
<dbReference type="PANTHER" id="PTHR42792">
    <property type="entry name" value="FLAGELLIN"/>
    <property type="match status" value="1"/>
</dbReference>
<dbReference type="InterPro" id="IPR001029">
    <property type="entry name" value="Flagellin_N"/>
</dbReference>
<feature type="domain" description="Flagellin N-terminal" evidence="4">
    <location>
        <begin position="4"/>
        <end position="137"/>
    </location>
</feature>
<dbReference type="GO" id="GO:0005198">
    <property type="term" value="F:structural molecule activity"/>
    <property type="evidence" value="ECO:0007669"/>
    <property type="project" value="UniProtKB-UniRule"/>
</dbReference>
<dbReference type="SUPFAM" id="SSF64518">
    <property type="entry name" value="Phase 1 flagellin"/>
    <property type="match status" value="1"/>
</dbReference>
<dbReference type="Pfam" id="PF00669">
    <property type="entry name" value="Flagellin_N"/>
    <property type="match status" value="1"/>
</dbReference>
<comment type="caution">
    <text evidence="6">The sequence shown here is derived from an EMBL/GenBank/DDBJ whole genome shotgun (WGS) entry which is preliminary data.</text>
</comment>
<evidence type="ECO:0000313" key="8">
    <source>
        <dbReference type="Proteomes" id="UP000245137"/>
    </source>
</evidence>
<evidence type="ECO:0000256" key="2">
    <source>
        <dbReference type="ARBA" id="ARBA00023143"/>
    </source>
</evidence>
<evidence type="ECO:0000259" key="5">
    <source>
        <dbReference type="Pfam" id="PF00700"/>
    </source>
</evidence>
<dbReference type="Gene3D" id="1.20.1330.10">
    <property type="entry name" value="f41 fragment of flagellin, N-terminal domain"/>
    <property type="match status" value="1"/>
</dbReference>
<evidence type="ECO:0000313" key="7">
    <source>
        <dbReference type="EMBL" id="TRL36054.1"/>
    </source>
</evidence>
<name>A0A2U1SRW1_METSR</name>
<dbReference type="GO" id="GO:0009288">
    <property type="term" value="C:bacterial-type flagellum"/>
    <property type="evidence" value="ECO:0007669"/>
    <property type="project" value="UniProtKB-SubCell"/>
</dbReference>
<dbReference type="Pfam" id="PF00700">
    <property type="entry name" value="Flagellin_C"/>
    <property type="match status" value="1"/>
</dbReference>
<sequence length="303" mass="30366">MSSILTNASAITALQSLRSVQSSLASTQKEISTGLKISSATDNASTWSIAQTMKSDQGVLSTITDSLSVSSSVLNVATAAVTNAISVINNIKSAVAQAAQPGADTAKIGTSLTGLSDQLKSIVTSANFNGLNLLDGSRSTFNSIASYSDGSGTAASSLNTIDLNATALIGGGGASPVVAAGAGILEVAQATGATAATDFTSLSSSDVSSSATITDTLSNADKAIADLTKYASQIGATQSSVNGQAAFVKTLNESLTAGVSSLVDADMNEASTRLQALQTQQQLGVQSLSIANQNSQIILRLFQ</sequence>
<feature type="domain" description="Flagellin C-terminal" evidence="5">
    <location>
        <begin position="218"/>
        <end position="302"/>
    </location>
</feature>
<comment type="similarity">
    <text evidence="1 3">Belongs to the bacterial flagellin family.</text>
</comment>
<reference evidence="6 8" key="1">
    <citation type="journal article" date="2018" name="Appl. Microbiol. Biotechnol.">
        <title>Co-cultivation of the strictly anaerobic methanogen Methanosarcina barkeri with aerobic methanotrophs in an oxygen-limited membrane bioreactor.</title>
        <authorList>
            <person name="In 't Zandt M.H."/>
            <person name="van den Bosch T.J.M."/>
            <person name="Rijkers R."/>
            <person name="van Kessel M.A.H.J."/>
            <person name="Jetten M.S.M."/>
            <person name="Welte C.U."/>
        </authorList>
    </citation>
    <scope>NUCLEOTIDE SEQUENCE [LARGE SCALE GENOMIC DNA]</scope>
    <source>
        <strain evidence="6 8">DSM 17706</strain>
    </source>
</reference>
<dbReference type="InterPro" id="IPR001492">
    <property type="entry name" value="Flagellin"/>
</dbReference>
<dbReference type="AlphaFoldDB" id="A0A2U1SRW1"/>
<evidence type="ECO:0000256" key="3">
    <source>
        <dbReference type="RuleBase" id="RU362073"/>
    </source>
</evidence>
<evidence type="ECO:0000256" key="1">
    <source>
        <dbReference type="ARBA" id="ARBA00005709"/>
    </source>
</evidence>
<organism evidence="6 8">
    <name type="scientific">Methylosinus sporium</name>
    <dbReference type="NCBI Taxonomy" id="428"/>
    <lineage>
        <taxon>Bacteria</taxon>
        <taxon>Pseudomonadati</taxon>
        <taxon>Pseudomonadota</taxon>
        <taxon>Alphaproteobacteria</taxon>
        <taxon>Hyphomicrobiales</taxon>
        <taxon>Methylocystaceae</taxon>
        <taxon>Methylosinus</taxon>
    </lineage>
</organism>
<keyword evidence="6" id="KW-0966">Cell projection</keyword>
<proteinExistence type="inferred from homology"/>
<keyword evidence="2 3" id="KW-0975">Bacterial flagellum</keyword>
<gene>
    <name evidence="6" type="ORF">C5689_08435</name>
    <name evidence="7" type="ORF">FM996_05915</name>
</gene>
<evidence type="ECO:0000259" key="4">
    <source>
        <dbReference type="Pfam" id="PF00669"/>
    </source>
</evidence>
<reference evidence="6" key="2">
    <citation type="submission" date="2018-02" db="EMBL/GenBank/DDBJ databases">
        <authorList>
            <person name="Cohen D.B."/>
            <person name="Kent A.D."/>
        </authorList>
    </citation>
    <scope>NUCLEOTIDE SEQUENCE</scope>
    <source>
        <strain evidence="6">DSM 17706</strain>
    </source>
</reference>
<dbReference type="GO" id="GO:0005576">
    <property type="term" value="C:extracellular region"/>
    <property type="evidence" value="ECO:0007669"/>
    <property type="project" value="UniProtKB-SubCell"/>
</dbReference>